<comment type="caution">
    <text evidence="1">The sequence shown here is derived from an EMBL/GenBank/DDBJ whole genome shotgun (WGS) entry which is preliminary data.</text>
</comment>
<dbReference type="EMBL" id="SRZB01000033">
    <property type="protein sequence ID" value="TGX97372.1"/>
    <property type="molecule type" value="Genomic_DNA"/>
</dbReference>
<evidence type="ECO:0000313" key="2">
    <source>
        <dbReference type="Proteomes" id="UP000307720"/>
    </source>
</evidence>
<dbReference type="Proteomes" id="UP000307720">
    <property type="component" value="Unassembled WGS sequence"/>
</dbReference>
<sequence>MKKFLATLLAALMFFQGVLPVCAEGESVEIESPSAILVEASTGTVLYEKAADEKRSPASVTKIMTALLIFEAIESGKIKLTDEAVTSAHAKSMGGSQVFLEEGEKQTVETLIKCIMIASGNDAAVTMAEHISGTEQEFVNLMNRRAKELGMLNTNFVDCCGLTEDPNHYTTARDIAIMSRELVTRFPQIYDYTTVWMEDITHVTRQGTKVFGLTNTNKLLRSYEGCKGLKTGSTSIAKYCLSATAVRNGIELISVIMTAPNSKTRFANAAALLNYGFGKCVLYTDENKDVLPEIRVKRGVEKTVPCRYEGEFNYLDTDGADLSAIKKEIVMQEEMEAPLLNGDSAGEAQYFLNGKKIGAVKLLVDKDVEKAGFFDYLKEAWYAYLC</sequence>
<evidence type="ECO:0000313" key="1">
    <source>
        <dbReference type="EMBL" id="TGX97372.1"/>
    </source>
</evidence>
<keyword evidence="1" id="KW-0378">Hydrolase</keyword>
<keyword evidence="2" id="KW-1185">Reference proteome</keyword>
<keyword evidence="1" id="KW-0645">Protease</keyword>
<proteinExistence type="predicted"/>
<name>A0AC61QXF1_9FIRM</name>
<keyword evidence="1" id="KW-0121">Carboxypeptidase</keyword>
<organism evidence="1 2">
    <name type="scientific">Hominisplanchenecus murintestinalis</name>
    <dbReference type="NCBI Taxonomy" id="2941517"/>
    <lineage>
        <taxon>Bacteria</taxon>
        <taxon>Bacillati</taxon>
        <taxon>Bacillota</taxon>
        <taxon>Clostridia</taxon>
        <taxon>Lachnospirales</taxon>
        <taxon>Lachnospiraceae</taxon>
        <taxon>Hominisplanchenecus</taxon>
    </lineage>
</organism>
<gene>
    <name evidence="1" type="ORF">E5357_12925</name>
</gene>
<protein>
    <submittedName>
        <fullName evidence="1">D-alanyl-D-alanine carboxypeptidase</fullName>
    </submittedName>
</protein>
<reference evidence="1" key="1">
    <citation type="submission" date="2019-04" db="EMBL/GenBank/DDBJ databases">
        <title>Microbes associate with the intestines of laboratory mice.</title>
        <authorList>
            <person name="Navarre W."/>
            <person name="Wong E."/>
            <person name="Huang K."/>
            <person name="Tropini C."/>
            <person name="Ng K."/>
            <person name="Yu B."/>
        </authorList>
    </citation>
    <scope>NUCLEOTIDE SEQUENCE</scope>
    <source>
        <strain evidence="1">NM72_1-8</strain>
    </source>
</reference>
<accession>A0AC61QXF1</accession>